<keyword evidence="3" id="KW-0375">Hydrogen ion transport</keyword>
<gene>
    <name evidence="5" type="ORF">CCAP1982_LOCUS13944</name>
</gene>
<evidence type="ECO:0000313" key="6">
    <source>
        <dbReference type="Proteomes" id="UP000606786"/>
    </source>
</evidence>
<organism evidence="5 6">
    <name type="scientific">Ceratitis capitata</name>
    <name type="common">Mediterranean fruit fly</name>
    <name type="synonym">Tephritis capitata</name>
    <dbReference type="NCBI Taxonomy" id="7213"/>
    <lineage>
        <taxon>Eukaryota</taxon>
        <taxon>Metazoa</taxon>
        <taxon>Ecdysozoa</taxon>
        <taxon>Arthropoda</taxon>
        <taxon>Hexapoda</taxon>
        <taxon>Insecta</taxon>
        <taxon>Pterygota</taxon>
        <taxon>Neoptera</taxon>
        <taxon>Endopterygota</taxon>
        <taxon>Diptera</taxon>
        <taxon>Brachycera</taxon>
        <taxon>Muscomorpha</taxon>
        <taxon>Tephritoidea</taxon>
        <taxon>Tephritidae</taxon>
        <taxon>Ceratitis</taxon>
        <taxon>Ceratitis</taxon>
    </lineage>
</organism>
<reference evidence="5" key="1">
    <citation type="submission" date="2020-11" db="EMBL/GenBank/DDBJ databases">
        <authorList>
            <person name="Whitehead M."/>
        </authorList>
    </citation>
    <scope>NUCLEOTIDE SEQUENCE</scope>
    <source>
        <strain evidence="5">EGII</strain>
    </source>
</reference>
<protein>
    <submittedName>
        <fullName evidence="5">(Mediterranean fruit fly) hypothetical protein</fullName>
    </submittedName>
</protein>
<dbReference type="Pfam" id="PF03179">
    <property type="entry name" value="V-ATPase_G"/>
    <property type="match status" value="1"/>
</dbReference>
<accession>A0A811V3T2</accession>
<dbReference type="GO" id="GO:0046961">
    <property type="term" value="F:proton-transporting ATPase activity, rotational mechanism"/>
    <property type="evidence" value="ECO:0007669"/>
    <property type="project" value="InterPro"/>
</dbReference>
<proteinExistence type="inferred from homology"/>
<dbReference type="Proteomes" id="UP000606786">
    <property type="component" value="Unassembled WGS sequence"/>
</dbReference>
<evidence type="ECO:0000313" key="5">
    <source>
        <dbReference type="EMBL" id="CAD7005584.1"/>
    </source>
</evidence>
<dbReference type="GO" id="GO:0016471">
    <property type="term" value="C:vacuolar proton-transporting V-type ATPase complex"/>
    <property type="evidence" value="ECO:0007669"/>
    <property type="project" value="InterPro"/>
</dbReference>
<keyword evidence="6" id="KW-1185">Reference proteome</keyword>
<dbReference type="Gene3D" id="1.20.5.620">
    <property type="entry name" value="F1F0 ATP synthase subunit B, membrane domain"/>
    <property type="match status" value="1"/>
</dbReference>
<keyword evidence="4" id="KW-0406">Ion transport</keyword>
<dbReference type="InterPro" id="IPR005124">
    <property type="entry name" value="V-ATPase_G"/>
</dbReference>
<evidence type="ECO:0000256" key="4">
    <source>
        <dbReference type="ARBA" id="ARBA00023065"/>
    </source>
</evidence>
<sequence length="106" mass="12326">MKANQTPLPQLIQAEKQAADIIFEARKRKRLLLNRAKNVAVKEVETYHGEREVILNALNESVQESIGITQLETNREAVVKMILKLMNDFVPEVHRNYLFLKDQKQK</sequence>
<evidence type="ECO:0000256" key="1">
    <source>
        <dbReference type="ARBA" id="ARBA00010066"/>
    </source>
</evidence>
<evidence type="ECO:0000256" key="3">
    <source>
        <dbReference type="ARBA" id="ARBA00022781"/>
    </source>
</evidence>
<comment type="caution">
    <text evidence="5">The sequence shown here is derived from an EMBL/GenBank/DDBJ whole genome shotgun (WGS) entry which is preliminary data.</text>
</comment>
<dbReference type="AlphaFoldDB" id="A0A811V3T2"/>
<evidence type="ECO:0000256" key="2">
    <source>
        <dbReference type="ARBA" id="ARBA00022448"/>
    </source>
</evidence>
<comment type="similarity">
    <text evidence="1">Belongs to the V-ATPase G subunit family.</text>
</comment>
<dbReference type="OrthoDB" id="250802at2759"/>
<keyword evidence="2" id="KW-0813">Transport</keyword>
<name>A0A811V3T2_CERCA</name>
<dbReference type="EMBL" id="CAJHJT010000034">
    <property type="protein sequence ID" value="CAD7005584.1"/>
    <property type="molecule type" value="Genomic_DNA"/>
</dbReference>